<dbReference type="SUPFAM" id="SSF52266">
    <property type="entry name" value="SGNH hydrolase"/>
    <property type="match status" value="1"/>
</dbReference>
<gene>
    <name evidence="1" type="ORF">B0T24DRAFT_677132</name>
</gene>
<keyword evidence="2" id="KW-1185">Reference proteome</keyword>
<accession>A0AAE0NAH8</accession>
<proteinExistence type="predicted"/>
<reference evidence="1" key="1">
    <citation type="journal article" date="2023" name="Mol. Phylogenet. Evol.">
        <title>Genome-scale phylogeny and comparative genomics of the fungal order Sordariales.</title>
        <authorList>
            <person name="Hensen N."/>
            <person name="Bonometti L."/>
            <person name="Westerberg I."/>
            <person name="Brannstrom I.O."/>
            <person name="Guillou S."/>
            <person name="Cros-Aarteil S."/>
            <person name="Calhoun S."/>
            <person name="Haridas S."/>
            <person name="Kuo A."/>
            <person name="Mondo S."/>
            <person name="Pangilinan J."/>
            <person name="Riley R."/>
            <person name="LaButti K."/>
            <person name="Andreopoulos B."/>
            <person name="Lipzen A."/>
            <person name="Chen C."/>
            <person name="Yan M."/>
            <person name="Daum C."/>
            <person name="Ng V."/>
            <person name="Clum A."/>
            <person name="Steindorff A."/>
            <person name="Ohm R.A."/>
            <person name="Martin F."/>
            <person name="Silar P."/>
            <person name="Natvig D.O."/>
            <person name="Lalanne C."/>
            <person name="Gautier V."/>
            <person name="Ament-Velasquez S.L."/>
            <person name="Kruys A."/>
            <person name="Hutchinson M.I."/>
            <person name="Powell A.J."/>
            <person name="Barry K."/>
            <person name="Miller A.N."/>
            <person name="Grigoriev I.V."/>
            <person name="Debuchy R."/>
            <person name="Gladieux P."/>
            <person name="Hiltunen Thoren M."/>
            <person name="Johannesson H."/>
        </authorList>
    </citation>
    <scope>NUCLEOTIDE SEQUENCE</scope>
    <source>
        <strain evidence="1">CBS 958.72</strain>
    </source>
</reference>
<dbReference type="Proteomes" id="UP001287356">
    <property type="component" value="Unassembled WGS sequence"/>
</dbReference>
<organism evidence="1 2">
    <name type="scientific">Lasiosphaeria ovina</name>
    <dbReference type="NCBI Taxonomy" id="92902"/>
    <lineage>
        <taxon>Eukaryota</taxon>
        <taxon>Fungi</taxon>
        <taxon>Dikarya</taxon>
        <taxon>Ascomycota</taxon>
        <taxon>Pezizomycotina</taxon>
        <taxon>Sordariomycetes</taxon>
        <taxon>Sordariomycetidae</taxon>
        <taxon>Sordariales</taxon>
        <taxon>Lasiosphaeriaceae</taxon>
        <taxon>Lasiosphaeria</taxon>
    </lineage>
</organism>
<dbReference type="EMBL" id="JAULSN010000003">
    <property type="protein sequence ID" value="KAK3376245.1"/>
    <property type="molecule type" value="Genomic_DNA"/>
</dbReference>
<evidence type="ECO:0000313" key="2">
    <source>
        <dbReference type="Proteomes" id="UP001287356"/>
    </source>
</evidence>
<reference evidence="1" key="2">
    <citation type="submission" date="2023-06" db="EMBL/GenBank/DDBJ databases">
        <authorList>
            <consortium name="Lawrence Berkeley National Laboratory"/>
            <person name="Haridas S."/>
            <person name="Hensen N."/>
            <person name="Bonometti L."/>
            <person name="Westerberg I."/>
            <person name="Brannstrom I.O."/>
            <person name="Guillou S."/>
            <person name="Cros-Aarteil S."/>
            <person name="Calhoun S."/>
            <person name="Kuo A."/>
            <person name="Mondo S."/>
            <person name="Pangilinan J."/>
            <person name="Riley R."/>
            <person name="Labutti K."/>
            <person name="Andreopoulos B."/>
            <person name="Lipzen A."/>
            <person name="Chen C."/>
            <person name="Yanf M."/>
            <person name="Daum C."/>
            <person name="Ng V."/>
            <person name="Clum A."/>
            <person name="Steindorff A."/>
            <person name="Ohm R."/>
            <person name="Martin F."/>
            <person name="Silar P."/>
            <person name="Natvig D."/>
            <person name="Lalanne C."/>
            <person name="Gautier V."/>
            <person name="Ament-Velasquez S.L."/>
            <person name="Kruys A."/>
            <person name="Hutchinson M.I."/>
            <person name="Powell A.J."/>
            <person name="Barry K."/>
            <person name="Miller A.N."/>
            <person name="Grigoriev I.V."/>
            <person name="Debuchy R."/>
            <person name="Gladieux P."/>
            <person name="Thoren M.H."/>
            <person name="Johannesson H."/>
        </authorList>
    </citation>
    <scope>NUCLEOTIDE SEQUENCE</scope>
    <source>
        <strain evidence="1">CBS 958.72</strain>
    </source>
</reference>
<dbReference type="InterPro" id="IPR036514">
    <property type="entry name" value="SGNH_hydro_sf"/>
</dbReference>
<comment type="caution">
    <text evidence="1">The sequence shown here is derived from an EMBL/GenBank/DDBJ whole genome shotgun (WGS) entry which is preliminary data.</text>
</comment>
<dbReference type="AlphaFoldDB" id="A0AAE0NAH8"/>
<dbReference type="Gene3D" id="3.40.50.1110">
    <property type="entry name" value="SGNH hydrolase"/>
    <property type="match status" value="1"/>
</dbReference>
<sequence length="120" mass="13162">MGCLDLVGSVDDNGHYKYIRDRRRAAGWMITYRGRWHHSTRAHLMLDNAGTDDCIRNLDAGNAGNRTKTGNRTKALVDYLLSSLPGTTILLSTCPPLGSMANFHGYASSVIDTLIAQLPI</sequence>
<name>A0AAE0NAH8_9PEZI</name>
<protein>
    <submittedName>
        <fullName evidence="1">Uncharacterized protein</fullName>
    </submittedName>
</protein>
<evidence type="ECO:0000313" key="1">
    <source>
        <dbReference type="EMBL" id="KAK3376245.1"/>
    </source>
</evidence>